<dbReference type="EMBL" id="QWGP01000011">
    <property type="protein sequence ID" value="RHZ94654.1"/>
    <property type="molecule type" value="Genomic_DNA"/>
</dbReference>
<evidence type="ECO:0000256" key="1">
    <source>
        <dbReference type="SAM" id="SignalP"/>
    </source>
</evidence>
<feature type="signal peptide" evidence="1">
    <location>
        <begin position="1"/>
        <end position="23"/>
    </location>
</feature>
<gene>
    <name evidence="2" type="ORF">D1114_11325</name>
</gene>
<comment type="caution">
    <text evidence="2">The sequence shown here is derived from an EMBL/GenBank/DDBJ whole genome shotgun (WGS) entry which is preliminary data.</text>
</comment>
<keyword evidence="1" id="KW-0732">Signal</keyword>
<dbReference type="AlphaFoldDB" id="A0AAX1UKA2"/>
<evidence type="ECO:0000313" key="3">
    <source>
        <dbReference type="Proteomes" id="UP000266305"/>
    </source>
</evidence>
<feature type="chain" id="PRO_5043432648" evidence="1">
    <location>
        <begin position="24"/>
        <end position="111"/>
    </location>
</feature>
<organism evidence="2 3">
    <name type="scientific">Cereibacter sphaeroides</name>
    <name type="common">Rhodobacter sphaeroides</name>
    <dbReference type="NCBI Taxonomy" id="1063"/>
    <lineage>
        <taxon>Bacteria</taxon>
        <taxon>Pseudomonadati</taxon>
        <taxon>Pseudomonadota</taxon>
        <taxon>Alphaproteobacteria</taxon>
        <taxon>Rhodobacterales</taxon>
        <taxon>Paracoccaceae</taxon>
        <taxon>Cereibacter</taxon>
    </lineage>
</organism>
<sequence>MTLPGKPRSLLLAAAFAAGTAQAGGLSGTLDHEGGTALPKGVIEISAGRAAPLRLESDGSARTMAFALPEAAAGTEVEARLLRADGWLLARGSARIEPGTPLRITLYTALY</sequence>
<reference evidence="2 3" key="1">
    <citation type="submission" date="2018-08" db="EMBL/GenBank/DDBJ databases">
        <title>Draft genome sequence of Rhodobacter sphaeroides FY.</title>
        <authorList>
            <person name="Rayyan A."/>
            <person name="Meyer T.E."/>
            <person name="Kyndt J.A."/>
        </authorList>
    </citation>
    <scope>NUCLEOTIDE SEQUENCE [LARGE SCALE GENOMIC DNA]</scope>
    <source>
        <strain evidence="2 3">FY</strain>
    </source>
</reference>
<accession>A0AAX1UKA2</accession>
<dbReference type="RefSeq" id="WP_119000210.1">
    <property type="nucleotide sequence ID" value="NZ_QWGP01000011.1"/>
</dbReference>
<protein>
    <submittedName>
        <fullName evidence="2">Uncharacterized protein</fullName>
    </submittedName>
</protein>
<evidence type="ECO:0000313" key="2">
    <source>
        <dbReference type="EMBL" id="RHZ94654.1"/>
    </source>
</evidence>
<dbReference type="Proteomes" id="UP000266305">
    <property type="component" value="Unassembled WGS sequence"/>
</dbReference>
<proteinExistence type="predicted"/>
<name>A0AAX1UKA2_CERSP</name>